<dbReference type="InterPro" id="IPR036390">
    <property type="entry name" value="WH_DNA-bd_sf"/>
</dbReference>
<name>A0A7W9S5S0_9HYPH</name>
<keyword evidence="4" id="KW-0804">Transcription</keyword>
<dbReference type="PROSITE" id="PS50931">
    <property type="entry name" value="HTH_LYSR"/>
    <property type="match status" value="2"/>
</dbReference>
<proteinExistence type="inferred from homology"/>
<dbReference type="EMBL" id="JACHEU010000007">
    <property type="protein sequence ID" value="MBB6014617.1"/>
    <property type="molecule type" value="Genomic_DNA"/>
</dbReference>
<evidence type="ECO:0000256" key="3">
    <source>
        <dbReference type="ARBA" id="ARBA00023125"/>
    </source>
</evidence>
<dbReference type="SUPFAM" id="SSF46785">
    <property type="entry name" value="Winged helix' DNA-binding domain"/>
    <property type="match status" value="2"/>
</dbReference>
<dbReference type="PANTHER" id="PTHR30126:SF98">
    <property type="entry name" value="HTH-TYPE TRANSCRIPTIONAL ACTIVATOR BAUR"/>
    <property type="match status" value="1"/>
</dbReference>
<comment type="similarity">
    <text evidence="1">Belongs to the LysR transcriptional regulatory family.</text>
</comment>
<dbReference type="PANTHER" id="PTHR30126">
    <property type="entry name" value="HTH-TYPE TRANSCRIPTIONAL REGULATOR"/>
    <property type="match status" value="1"/>
</dbReference>
<evidence type="ECO:0000313" key="7">
    <source>
        <dbReference type="Proteomes" id="UP000533306"/>
    </source>
</evidence>
<feature type="domain" description="HTH lysR-type" evidence="5">
    <location>
        <begin position="4"/>
        <end position="61"/>
    </location>
</feature>
<evidence type="ECO:0000256" key="2">
    <source>
        <dbReference type="ARBA" id="ARBA00023015"/>
    </source>
</evidence>
<dbReference type="SUPFAM" id="SSF53850">
    <property type="entry name" value="Periplasmic binding protein-like II"/>
    <property type="match status" value="1"/>
</dbReference>
<dbReference type="InterPro" id="IPR000847">
    <property type="entry name" value="LysR_HTH_N"/>
</dbReference>
<dbReference type="RefSeq" id="WP_343060875.1">
    <property type="nucleotide sequence ID" value="NZ_JACHEU010000007.1"/>
</dbReference>
<feature type="domain" description="HTH lysR-type" evidence="5">
    <location>
        <begin position="97"/>
        <end position="150"/>
    </location>
</feature>
<dbReference type="Pfam" id="PF03466">
    <property type="entry name" value="LysR_substrate"/>
    <property type="match status" value="1"/>
</dbReference>
<evidence type="ECO:0000256" key="1">
    <source>
        <dbReference type="ARBA" id="ARBA00009437"/>
    </source>
</evidence>
<dbReference type="Gene3D" id="3.40.190.10">
    <property type="entry name" value="Periplasmic binding protein-like II"/>
    <property type="match status" value="2"/>
</dbReference>
<dbReference type="AlphaFoldDB" id="A0A7W9S5S0"/>
<comment type="caution">
    <text evidence="6">The sequence shown here is derived from an EMBL/GenBank/DDBJ whole genome shotgun (WGS) entry which is preliminary data.</text>
</comment>
<gene>
    <name evidence="6" type="ORF">HNR59_004013</name>
</gene>
<dbReference type="GO" id="GO:0003700">
    <property type="term" value="F:DNA-binding transcription factor activity"/>
    <property type="evidence" value="ECO:0007669"/>
    <property type="project" value="InterPro"/>
</dbReference>
<keyword evidence="3 6" id="KW-0238">DNA-binding</keyword>
<evidence type="ECO:0000259" key="5">
    <source>
        <dbReference type="PROSITE" id="PS50931"/>
    </source>
</evidence>
<dbReference type="Gene3D" id="1.10.10.10">
    <property type="entry name" value="Winged helix-like DNA-binding domain superfamily/Winged helix DNA-binding domain"/>
    <property type="match status" value="2"/>
</dbReference>
<dbReference type="GO" id="GO:0000976">
    <property type="term" value="F:transcription cis-regulatory region binding"/>
    <property type="evidence" value="ECO:0007669"/>
    <property type="project" value="TreeGrafter"/>
</dbReference>
<dbReference type="InterPro" id="IPR005119">
    <property type="entry name" value="LysR_subst-bd"/>
</dbReference>
<protein>
    <submittedName>
        <fullName evidence="6">DNA-binding transcriptional LysR family regulator</fullName>
    </submittedName>
</protein>
<accession>A0A7W9S5S0</accession>
<keyword evidence="2" id="KW-0805">Transcription regulation</keyword>
<dbReference type="Pfam" id="PF00126">
    <property type="entry name" value="HTH_1"/>
    <property type="match status" value="2"/>
</dbReference>
<evidence type="ECO:0000313" key="6">
    <source>
        <dbReference type="EMBL" id="MBB6014617.1"/>
    </source>
</evidence>
<evidence type="ECO:0000256" key="4">
    <source>
        <dbReference type="ARBA" id="ARBA00023163"/>
    </source>
</evidence>
<reference evidence="6 7" key="1">
    <citation type="submission" date="2020-08" db="EMBL/GenBank/DDBJ databases">
        <title>Genomic Encyclopedia of Type Strains, Phase IV (KMG-IV): sequencing the most valuable type-strain genomes for metagenomic binning, comparative biology and taxonomic classification.</title>
        <authorList>
            <person name="Goeker M."/>
        </authorList>
    </citation>
    <scope>NUCLEOTIDE SEQUENCE [LARGE SCALE GENOMIC DNA]</scope>
    <source>
        <strain evidence="6 7">DSM 11099</strain>
    </source>
</reference>
<keyword evidence="7" id="KW-1185">Reference proteome</keyword>
<sequence>MANPNLRHLRLFLVTVDSGSVTQAAMSQNVTQSAATQALKRVEEAFDARLFDRTSRGVFPTDLARMLAQRVRRALDIMDRACESVSPRLRLTATAAQLRGLVAASQAESLSLGARKLGVAQPTVHRAIVHLESEVGRSLFRRTQYGSTPTRIGQLIAQAAQLAFAELRQAEMELAEAGSRGEMRIMVGAMPLSRTSVLPEAISRFQEACPKVDIRVHEGPYASLLAGLRRGELDLLLGALRPPALMEGMRQERLFEDELAVVCGPEHPFAKAGTVEIAALAASRWVVALPDTPARRQFDAFLSALGPSATGALVETGSQMLMRELLLAGPYLGCISRLQVRGDIDKGVLVRLAFDVHDSRREIGITTRDDWHPTRSQAVFLDTVRAVSQKFGR</sequence>
<organism evidence="6 7">
    <name type="scientific">Aquamicrobium lusatiense</name>
    <dbReference type="NCBI Taxonomy" id="89772"/>
    <lineage>
        <taxon>Bacteria</taxon>
        <taxon>Pseudomonadati</taxon>
        <taxon>Pseudomonadota</taxon>
        <taxon>Alphaproteobacteria</taxon>
        <taxon>Hyphomicrobiales</taxon>
        <taxon>Phyllobacteriaceae</taxon>
        <taxon>Aquamicrobium</taxon>
    </lineage>
</organism>
<dbReference type="Proteomes" id="UP000533306">
    <property type="component" value="Unassembled WGS sequence"/>
</dbReference>
<dbReference type="InterPro" id="IPR036388">
    <property type="entry name" value="WH-like_DNA-bd_sf"/>
</dbReference>